<reference evidence="4" key="2">
    <citation type="journal article" date="2021" name="Genome Biol. Evol.">
        <title>Developing a high-quality reference genome for a parasitic bivalve with doubly uniparental inheritance (Bivalvia: Unionida).</title>
        <authorList>
            <person name="Smith C.H."/>
        </authorList>
    </citation>
    <scope>NUCLEOTIDE SEQUENCE</scope>
    <source>
        <strain evidence="4">CHS0354</strain>
        <tissue evidence="4">Mantle</tissue>
    </source>
</reference>
<keyword evidence="1" id="KW-1015">Disulfide bond</keyword>
<evidence type="ECO:0000313" key="5">
    <source>
        <dbReference type="Proteomes" id="UP001195483"/>
    </source>
</evidence>
<proteinExistence type="predicted"/>
<reference evidence="4" key="1">
    <citation type="journal article" date="2021" name="Genome Biol. Evol.">
        <title>A High-Quality Reference Genome for a Parasitic Bivalve with Doubly Uniparental Inheritance (Bivalvia: Unionida).</title>
        <authorList>
            <person name="Smith C.H."/>
        </authorList>
    </citation>
    <scope>NUCLEOTIDE SEQUENCE</scope>
    <source>
        <strain evidence="4">CHS0354</strain>
    </source>
</reference>
<accession>A0AAE0VSE3</accession>
<sequence length="147" mass="16276">MEGAVVSMEDCCKLNGAGSWGVSGTGHCSKCQSASGGEASVIIQENELPFRTCLNFGRSFYRMFDGLEYQFSGACTYTLATDFNNWNIEVTPVHCDYWTTCRKRVKISIKNGDVVETEGGIIRINDLVTNLTVDKPLETPNKCMFFS</sequence>
<evidence type="ECO:0000313" key="4">
    <source>
        <dbReference type="EMBL" id="KAK3588898.1"/>
    </source>
</evidence>
<reference evidence="4" key="3">
    <citation type="submission" date="2023-05" db="EMBL/GenBank/DDBJ databases">
        <authorList>
            <person name="Smith C.H."/>
        </authorList>
    </citation>
    <scope>NUCLEOTIDE SEQUENCE</scope>
    <source>
        <strain evidence="4">CHS0354</strain>
        <tissue evidence="4">Mantle</tissue>
    </source>
</reference>
<evidence type="ECO:0000256" key="2">
    <source>
        <dbReference type="ARBA" id="ARBA00023180"/>
    </source>
</evidence>
<dbReference type="InterPro" id="IPR001846">
    <property type="entry name" value="VWF_type-D"/>
</dbReference>
<feature type="domain" description="VWFD" evidence="3">
    <location>
        <begin position="51"/>
        <end position="147"/>
    </location>
</feature>
<keyword evidence="5" id="KW-1185">Reference proteome</keyword>
<dbReference type="AlphaFoldDB" id="A0AAE0VSE3"/>
<dbReference type="EMBL" id="JAEAOA010000475">
    <property type="protein sequence ID" value="KAK3588898.1"/>
    <property type="molecule type" value="Genomic_DNA"/>
</dbReference>
<dbReference type="PROSITE" id="PS51233">
    <property type="entry name" value="VWFD"/>
    <property type="match status" value="1"/>
</dbReference>
<keyword evidence="2" id="KW-0325">Glycoprotein</keyword>
<evidence type="ECO:0000259" key="3">
    <source>
        <dbReference type="PROSITE" id="PS51233"/>
    </source>
</evidence>
<dbReference type="Pfam" id="PF00094">
    <property type="entry name" value="VWD"/>
    <property type="match status" value="1"/>
</dbReference>
<dbReference type="PANTHER" id="PTHR11339:SF395">
    <property type="entry name" value="GH18 DOMAIN-CONTAINING PROTEIN"/>
    <property type="match status" value="1"/>
</dbReference>
<name>A0AAE0VSE3_9BIVA</name>
<dbReference type="PANTHER" id="PTHR11339">
    <property type="entry name" value="EXTRACELLULAR MATRIX GLYCOPROTEIN RELATED"/>
    <property type="match status" value="1"/>
</dbReference>
<protein>
    <recommendedName>
        <fullName evidence="3">VWFD domain-containing protein</fullName>
    </recommendedName>
</protein>
<evidence type="ECO:0000256" key="1">
    <source>
        <dbReference type="ARBA" id="ARBA00023157"/>
    </source>
</evidence>
<comment type="caution">
    <text evidence="4">The sequence shown here is derived from an EMBL/GenBank/DDBJ whole genome shotgun (WGS) entry which is preliminary data.</text>
</comment>
<organism evidence="4 5">
    <name type="scientific">Potamilus streckersoni</name>
    <dbReference type="NCBI Taxonomy" id="2493646"/>
    <lineage>
        <taxon>Eukaryota</taxon>
        <taxon>Metazoa</taxon>
        <taxon>Spiralia</taxon>
        <taxon>Lophotrochozoa</taxon>
        <taxon>Mollusca</taxon>
        <taxon>Bivalvia</taxon>
        <taxon>Autobranchia</taxon>
        <taxon>Heteroconchia</taxon>
        <taxon>Palaeoheterodonta</taxon>
        <taxon>Unionida</taxon>
        <taxon>Unionoidea</taxon>
        <taxon>Unionidae</taxon>
        <taxon>Ambleminae</taxon>
        <taxon>Lampsilini</taxon>
        <taxon>Potamilus</taxon>
    </lineage>
</organism>
<gene>
    <name evidence="4" type="ORF">CHS0354_007047</name>
</gene>
<dbReference type="Proteomes" id="UP001195483">
    <property type="component" value="Unassembled WGS sequence"/>
</dbReference>
<dbReference type="InterPro" id="IPR050780">
    <property type="entry name" value="Mucin_vWF_Thrombospondin_sf"/>
</dbReference>